<gene>
    <name evidence="4" type="primary">LOC106809702</name>
</gene>
<proteinExistence type="predicted"/>
<evidence type="ECO:0000313" key="3">
    <source>
        <dbReference type="Proteomes" id="UP000695022"/>
    </source>
</evidence>
<evidence type="ECO:0000259" key="2">
    <source>
        <dbReference type="Pfam" id="PF08376"/>
    </source>
</evidence>
<feature type="domain" description="Nitrate/nitrite sensing protein" evidence="2">
    <location>
        <begin position="10"/>
        <end position="212"/>
    </location>
</feature>
<name>A0ABM1E836_PRICU</name>
<feature type="transmembrane region" description="Helical" evidence="1">
    <location>
        <begin position="230"/>
        <end position="255"/>
    </location>
</feature>
<reference evidence="4" key="1">
    <citation type="submission" date="2025-08" db="UniProtKB">
        <authorList>
            <consortium name="RefSeq"/>
        </authorList>
    </citation>
    <scope>IDENTIFICATION</scope>
</reference>
<organism evidence="3 4">
    <name type="scientific">Priapulus caudatus</name>
    <name type="common">Priapulid worm</name>
    <dbReference type="NCBI Taxonomy" id="37621"/>
    <lineage>
        <taxon>Eukaryota</taxon>
        <taxon>Metazoa</taxon>
        <taxon>Ecdysozoa</taxon>
        <taxon>Scalidophora</taxon>
        <taxon>Priapulida</taxon>
        <taxon>Priapulimorpha</taxon>
        <taxon>Priapulimorphida</taxon>
        <taxon>Priapulidae</taxon>
        <taxon>Priapulus</taxon>
    </lineage>
</organism>
<evidence type="ECO:0000313" key="4">
    <source>
        <dbReference type="RefSeq" id="XP_014668357.1"/>
    </source>
</evidence>
<sequence>MQGIIVERLLQAAYSKTDATLLGIEDWPRAHDEDENFRSQAALQSHITRHRTRLLLASQEAGFCADVQTKLLGYVEDMAHDPPGETRWAWKEMLAFYLLMNSKEHTSGERAVGSQFFASGNLTQSGLTTYHREETLGKFYLSMAADYHSEFEKAEYHMLTESTLQKTIINMHKNILENKWRQPSTERALWWFGNMTEYIEILSEAAVRLGEHTLLEMTEGSHRKQLHRAVVAGAILIVFALLLWPILLTLLILIVHRIQMFYNYLKAEGKKRGTQFDASTSKS</sequence>
<dbReference type="Proteomes" id="UP000695022">
    <property type="component" value="Unplaced"/>
</dbReference>
<keyword evidence="3" id="KW-1185">Reference proteome</keyword>
<dbReference type="RefSeq" id="XP_014668357.1">
    <property type="nucleotide sequence ID" value="XM_014812871.1"/>
</dbReference>
<evidence type="ECO:0000256" key="1">
    <source>
        <dbReference type="SAM" id="Phobius"/>
    </source>
</evidence>
<dbReference type="Pfam" id="PF08376">
    <property type="entry name" value="NIT"/>
    <property type="match status" value="1"/>
</dbReference>
<protein>
    <submittedName>
        <fullName evidence="4">Uncharacterized protein LOC106809702</fullName>
    </submittedName>
</protein>
<dbReference type="GeneID" id="106809702"/>
<dbReference type="InterPro" id="IPR013587">
    <property type="entry name" value="Nitrate/nitrite_sensing"/>
</dbReference>
<keyword evidence="1" id="KW-1133">Transmembrane helix</keyword>
<accession>A0ABM1E836</accession>
<keyword evidence="1" id="KW-0812">Transmembrane</keyword>
<keyword evidence="1" id="KW-0472">Membrane</keyword>